<proteinExistence type="predicted"/>
<dbReference type="EMBL" id="CALTRL010005723">
    <property type="protein sequence ID" value="CAH7685443.1"/>
    <property type="molecule type" value="Genomic_DNA"/>
</dbReference>
<evidence type="ECO:0000313" key="3">
    <source>
        <dbReference type="Proteomes" id="UP001153365"/>
    </source>
</evidence>
<feature type="transmembrane region" description="Helical" evidence="1">
    <location>
        <begin position="241"/>
        <end position="259"/>
    </location>
</feature>
<keyword evidence="1" id="KW-1133">Transmembrane helix</keyword>
<dbReference type="Proteomes" id="UP001153365">
    <property type="component" value="Unassembled WGS sequence"/>
</dbReference>
<sequence length="306" mass="33208">MTLQNLWLLQSLSNPGESECQSGNASDGKLQEEPDLGLLSLSWTDPRADGLEESCRGILNDRYYESWMTPGDFDDRGAGLIVDGCPEPEGVSFCPSHFEEELLERDRLVVVAVAELGLGIRIGRRSTGDRLRGRDVERAGLGFGKALLVVEVEMEDEADEDGGGTTKDGFGGRGLVGALRGAEGLAGLADDWLRLMTEGWMRDEEEEEEDDLLRLLMTSSCWVLDDNDNGMALVVVRSDDGMGGVCGAVVVVVVVWSLVKKKGKRWDTPTDTAAGESYHTDDGILHVRGEASWKWVPAGVSGVLTF</sequence>
<accession>A0AAV0BHL7</accession>
<keyword evidence="1" id="KW-0472">Membrane</keyword>
<keyword evidence="3" id="KW-1185">Reference proteome</keyword>
<keyword evidence="1" id="KW-0812">Transmembrane</keyword>
<protein>
    <submittedName>
        <fullName evidence="2">Uncharacterized protein</fullName>
    </submittedName>
</protein>
<reference evidence="2" key="1">
    <citation type="submission" date="2022-06" db="EMBL/GenBank/DDBJ databases">
        <authorList>
            <consortium name="SYNGENTA / RWTH Aachen University"/>
        </authorList>
    </citation>
    <scope>NUCLEOTIDE SEQUENCE</scope>
</reference>
<dbReference type="AlphaFoldDB" id="A0AAV0BHL7"/>
<gene>
    <name evidence="2" type="ORF">PPACK8108_LOCUS19964</name>
</gene>
<evidence type="ECO:0000256" key="1">
    <source>
        <dbReference type="SAM" id="Phobius"/>
    </source>
</evidence>
<evidence type="ECO:0000313" key="2">
    <source>
        <dbReference type="EMBL" id="CAH7685443.1"/>
    </source>
</evidence>
<organism evidence="2 3">
    <name type="scientific">Phakopsora pachyrhizi</name>
    <name type="common">Asian soybean rust disease fungus</name>
    <dbReference type="NCBI Taxonomy" id="170000"/>
    <lineage>
        <taxon>Eukaryota</taxon>
        <taxon>Fungi</taxon>
        <taxon>Dikarya</taxon>
        <taxon>Basidiomycota</taxon>
        <taxon>Pucciniomycotina</taxon>
        <taxon>Pucciniomycetes</taxon>
        <taxon>Pucciniales</taxon>
        <taxon>Phakopsoraceae</taxon>
        <taxon>Phakopsora</taxon>
    </lineage>
</organism>
<name>A0AAV0BHL7_PHAPC</name>
<comment type="caution">
    <text evidence="2">The sequence shown here is derived from an EMBL/GenBank/DDBJ whole genome shotgun (WGS) entry which is preliminary data.</text>
</comment>